<dbReference type="InterPro" id="IPR003807">
    <property type="entry name" value="DUF202"/>
</dbReference>
<protein>
    <submittedName>
        <fullName evidence="7">DUF202 domain-containing protein</fullName>
    </submittedName>
</protein>
<evidence type="ECO:0000259" key="6">
    <source>
        <dbReference type="Pfam" id="PF02656"/>
    </source>
</evidence>
<proteinExistence type="predicted"/>
<keyword evidence="2 5" id="KW-0812">Transmembrane</keyword>
<dbReference type="RefSeq" id="WP_378248800.1">
    <property type="nucleotide sequence ID" value="NZ_JBHSKF010000009.1"/>
</dbReference>
<keyword evidence="8" id="KW-1185">Reference proteome</keyword>
<comment type="subcellular location">
    <subcellularLocation>
        <location evidence="1">Endomembrane system</location>
        <topology evidence="1">Multi-pass membrane protein</topology>
    </subcellularLocation>
</comment>
<sequence length="97" mass="9863">MTGDPGLQPERTRLAWRRTALSCAALGALLLHGSRGALGFAAAVVVLLCASGFAAIGARRDYRRVMDGRWAAVCAVLPGVAAVLALIGHALAGPAAQ</sequence>
<evidence type="ECO:0000313" key="8">
    <source>
        <dbReference type="Proteomes" id="UP001596157"/>
    </source>
</evidence>
<dbReference type="Proteomes" id="UP001596157">
    <property type="component" value="Unassembled WGS sequence"/>
</dbReference>
<keyword evidence="4 5" id="KW-0472">Membrane</keyword>
<evidence type="ECO:0000256" key="1">
    <source>
        <dbReference type="ARBA" id="ARBA00004127"/>
    </source>
</evidence>
<evidence type="ECO:0000313" key="7">
    <source>
        <dbReference type="EMBL" id="MFC5288950.1"/>
    </source>
</evidence>
<accession>A0ABW0ETR3</accession>
<dbReference type="EMBL" id="JBHSKF010000009">
    <property type="protein sequence ID" value="MFC5288950.1"/>
    <property type="molecule type" value="Genomic_DNA"/>
</dbReference>
<evidence type="ECO:0000256" key="2">
    <source>
        <dbReference type="ARBA" id="ARBA00022692"/>
    </source>
</evidence>
<reference evidence="8" key="1">
    <citation type="journal article" date="2019" name="Int. J. Syst. Evol. Microbiol.">
        <title>The Global Catalogue of Microorganisms (GCM) 10K type strain sequencing project: providing services to taxonomists for standard genome sequencing and annotation.</title>
        <authorList>
            <consortium name="The Broad Institute Genomics Platform"/>
            <consortium name="The Broad Institute Genome Sequencing Center for Infectious Disease"/>
            <person name="Wu L."/>
            <person name="Ma J."/>
        </authorList>
    </citation>
    <scope>NUCLEOTIDE SEQUENCE [LARGE SCALE GENOMIC DNA]</scope>
    <source>
        <strain evidence="8">CCUG 59778</strain>
    </source>
</reference>
<name>A0ABW0ETR3_9PSEU</name>
<comment type="caution">
    <text evidence="7">The sequence shown here is derived from an EMBL/GenBank/DDBJ whole genome shotgun (WGS) entry which is preliminary data.</text>
</comment>
<gene>
    <name evidence="7" type="ORF">ACFPM7_18005</name>
</gene>
<feature type="transmembrane region" description="Helical" evidence="5">
    <location>
        <begin position="70"/>
        <end position="92"/>
    </location>
</feature>
<organism evidence="7 8">
    <name type="scientific">Actinokineospora guangxiensis</name>
    <dbReference type="NCBI Taxonomy" id="1490288"/>
    <lineage>
        <taxon>Bacteria</taxon>
        <taxon>Bacillati</taxon>
        <taxon>Actinomycetota</taxon>
        <taxon>Actinomycetes</taxon>
        <taxon>Pseudonocardiales</taxon>
        <taxon>Pseudonocardiaceae</taxon>
        <taxon>Actinokineospora</taxon>
    </lineage>
</organism>
<dbReference type="Pfam" id="PF02656">
    <property type="entry name" value="DUF202"/>
    <property type="match status" value="1"/>
</dbReference>
<feature type="transmembrane region" description="Helical" evidence="5">
    <location>
        <begin position="38"/>
        <end position="58"/>
    </location>
</feature>
<evidence type="ECO:0000256" key="3">
    <source>
        <dbReference type="ARBA" id="ARBA00022989"/>
    </source>
</evidence>
<feature type="domain" description="DUF202" evidence="6">
    <location>
        <begin position="4"/>
        <end position="66"/>
    </location>
</feature>
<evidence type="ECO:0000256" key="5">
    <source>
        <dbReference type="SAM" id="Phobius"/>
    </source>
</evidence>
<evidence type="ECO:0000256" key="4">
    <source>
        <dbReference type="ARBA" id="ARBA00023136"/>
    </source>
</evidence>
<keyword evidence="3 5" id="KW-1133">Transmembrane helix</keyword>